<feature type="region of interest" description="Disordered" evidence="2">
    <location>
        <begin position="43"/>
        <end position="63"/>
    </location>
</feature>
<dbReference type="Proteomes" id="UP001165122">
    <property type="component" value="Unassembled WGS sequence"/>
</dbReference>
<evidence type="ECO:0000256" key="2">
    <source>
        <dbReference type="SAM" id="MobiDB-lite"/>
    </source>
</evidence>
<feature type="region of interest" description="Disordered" evidence="2">
    <location>
        <begin position="402"/>
        <end position="512"/>
    </location>
</feature>
<feature type="region of interest" description="Disordered" evidence="2">
    <location>
        <begin position="974"/>
        <end position="998"/>
    </location>
</feature>
<comment type="caution">
    <text evidence="4">The sequence shown here is derived from an EMBL/GenBank/DDBJ whole genome shotgun (WGS) entry which is preliminary data.</text>
</comment>
<feature type="region of interest" description="Disordered" evidence="2">
    <location>
        <begin position="1011"/>
        <end position="1081"/>
    </location>
</feature>
<keyword evidence="5" id="KW-1185">Reference proteome</keyword>
<keyword evidence="1" id="KW-0106">Calcium</keyword>
<organism evidence="4 5">
    <name type="scientific">Triparma laevis f. longispina</name>
    <dbReference type="NCBI Taxonomy" id="1714387"/>
    <lineage>
        <taxon>Eukaryota</taxon>
        <taxon>Sar</taxon>
        <taxon>Stramenopiles</taxon>
        <taxon>Ochrophyta</taxon>
        <taxon>Bolidophyceae</taxon>
        <taxon>Parmales</taxon>
        <taxon>Triparmaceae</taxon>
        <taxon>Triparma</taxon>
    </lineage>
</organism>
<feature type="compositionally biased region" description="Basic and acidic residues" evidence="2">
    <location>
        <begin position="478"/>
        <end position="496"/>
    </location>
</feature>
<feature type="compositionally biased region" description="Basic and acidic residues" evidence="2">
    <location>
        <begin position="404"/>
        <end position="415"/>
    </location>
</feature>
<dbReference type="AlphaFoldDB" id="A0A9W7FV10"/>
<feature type="domain" description="EF-hand" evidence="3">
    <location>
        <begin position="89"/>
        <end position="124"/>
    </location>
</feature>
<feature type="compositionally biased region" description="Basic residues" evidence="2">
    <location>
        <begin position="416"/>
        <end position="425"/>
    </location>
</feature>
<dbReference type="PANTHER" id="PTHR34491">
    <property type="entry name" value="A-TYPE INCLUSION PROTEIN, PUTATIVE-RELATED"/>
    <property type="match status" value="1"/>
</dbReference>
<feature type="compositionally biased region" description="Basic and acidic residues" evidence="2">
    <location>
        <begin position="503"/>
        <end position="512"/>
    </location>
</feature>
<dbReference type="OrthoDB" id="194183at2759"/>
<reference evidence="5" key="1">
    <citation type="journal article" date="2023" name="Commun. Biol.">
        <title>Genome analysis of Parmales, the sister group of diatoms, reveals the evolutionary specialization of diatoms from phago-mixotrophs to photoautotrophs.</title>
        <authorList>
            <person name="Ban H."/>
            <person name="Sato S."/>
            <person name="Yoshikawa S."/>
            <person name="Yamada K."/>
            <person name="Nakamura Y."/>
            <person name="Ichinomiya M."/>
            <person name="Sato N."/>
            <person name="Blanc-Mathieu R."/>
            <person name="Endo H."/>
            <person name="Kuwata A."/>
            <person name="Ogata H."/>
        </authorList>
    </citation>
    <scope>NUCLEOTIDE SEQUENCE [LARGE SCALE GENOMIC DNA]</scope>
    <source>
        <strain evidence="5">NIES 3700</strain>
    </source>
</reference>
<feature type="compositionally biased region" description="Basic and acidic residues" evidence="2">
    <location>
        <begin position="426"/>
        <end position="454"/>
    </location>
</feature>
<dbReference type="SUPFAM" id="SSF47473">
    <property type="entry name" value="EF-hand"/>
    <property type="match status" value="1"/>
</dbReference>
<feature type="compositionally biased region" description="Pro residues" evidence="2">
    <location>
        <begin position="467"/>
        <end position="477"/>
    </location>
</feature>
<dbReference type="InterPro" id="IPR011992">
    <property type="entry name" value="EF-hand-dom_pair"/>
</dbReference>
<gene>
    <name evidence="4" type="ORF">TrLO_g12341</name>
</gene>
<evidence type="ECO:0000313" key="4">
    <source>
        <dbReference type="EMBL" id="GMI18443.1"/>
    </source>
</evidence>
<dbReference type="PANTHER" id="PTHR34491:SF156">
    <property type="entry name" value="KINESIN MOTOR DOMAIN-CONTAINING PROTEIN"/>
    <property type="match status" value="1"/>
</dbReference>
<dbReference type="PROSITE" id="PS50222">
    <property type="entry name" value="EF_HAND_2"/>
    <property type="match status" value="1"/>
</dbReference>
<feature type="compositionally biased region" description="Basic and acidic residues" evidence="2">
    <location>
        <begin position="1011"/>
        <end position="1022"/>
    </location>
</feature>
<name>A0A9W7FV10_9STRA</name>
<dbReference type="InterPro" id="IPR002048">
    <property type="entry name" value="EF_hand_dom"/>
</dbReference>
<sequence length="1110" mass="127490">MSTASIDFSSVQNLDLADQDFEQSLKDKKKKMDKFKKQLESKEKLKEKADKRKAEDEKLEAERKEKNAELMERRRLINAGIDPDDGERTDTHAAYVAFGVMDIDGSGRISLRELQRYLAGDAEYFYECSFTMADVGMNFECNKPGIVTVLSVEELSPSQNNPECEAGLKLLSFNGLSTEMAEIYKERPSVKEIPETKKCEETLEYLQHLIKKADKAKPYVYKFLEPKYFFNEYNNMIDVDIDKIGLKTVEIRLGAYNSHTDFVLELQTKMRQCHPKLGKAKVDFNRDTLCFTIESGGPEIAFPWKTGPHKNEKAGPIMGFENVDTEFQEDHSGKPMSLDLDMMITADQVKIFTYELMVEIDQGGNSFLEFEEFVQLFNKYLETEKKQKKLVDRVVERFLSAQQKDQRKVQLEEKKKRLKRQKAQLKAREKQKAIAKKQAEKRKGTMKRDADGVLRAHTAQGEADPNYVPPKPRTPPPPREKTAEEIAEEKEREKQKEKKRKQADKAKAKEEAAKKAIEEQKLEAEKTRLWQEKQHKLQLSMLGLESMAEDSVTQEYHPASTGFIMKKMTKEDPELINPIYFGTQNMKLGEGKSGAGVKLGQNYKKYKKKKYAWIETEEQSYAKEIPTAPITSGQVRQKFKEFGEKFDNQEVIHPSMFGQMCVRKEPFDAATLHPVFHGYILYKKPFVKSDEDENKKKKDEKASIEVSLCPICYVGKEGCPRCWDFPEDFTFSDYAYEGPKRAAEEKVVVDSDDEEEEKPEIHTNLTTINSLKLYRAVNQHWVTLYIKTVPCGQIVKMQVEKNWTVGDLYENFRSTSAYGRNRDCFLFLPTESGVFSLDNEDMPETDALNAVTTGRVELSRYNFTKNNAVICLLHFQFFSEMTTAINISGYLTQNLQLEETPNTEISPFVDAIPKDLPGPDKVQAQLTSLMKLTMTEAMKIAEEDAQEDQKGIDVKIKFKVDELRDKLLGERKEKNDRLKAEREARREKERKERNDEFHATYKDILKKEKEDKKRLEEEERRKANSLSGMLDKTKNSFKGGLPGINLNLGSFPRPFSREKKEGEGGREVGGEGGRVSPIFGRNSPVMVSMKSLPKIKVPSLSFGKKRVSAD</sequence>
<evidence type="ECO:0000256" key="1">
    <source>
        <dbReference type="ARBA" id="ARBA00022837"/>
    </source>
</evidence>
<evidence type="ECO:0000313" key="5">
    <source>
        <dbReference type="Proteomes" id="UP001165122"/>
    </source>
</evidence>
<proteinExistence type="predicted"/>
<dbReference type="EMBL" id="BRXW01000334">
    <property type="protein sequence ID" value="GMI18443.1"/>
    <property type="molecule type" value="Genomic_DNA"/>
</dbReference>
<evidence type="ECO:0000259" key="3">
    <source>
        <dbReference type="PROSITE" id="PS50222"/>
    </source>
</evidence>
<dbReference type="PROSITE" id="PS00018">
    <property type="entry name" value="EF_HAND_1"/>
    <property type="match status" value="1"/>
</dbReference>
<accession>A0A9W7FV10</accession>
<dbReference type="GO" id="GO:0005509">
    <property type="term" value="F:calcium ion binding"/>
    <property type="evidence" value="ECO:0007669"/>
    <property type="project" value="InterPro"/>
</dbReference>
<feature type="compositionally biased region" description="Basic and acidic residues" evidence="2">
    <location>
        <begin position="1055"/>
        <end position="1069"/>
    </location>
</feature>
<protein>
    <recommendedName>
        <fullName evidence="3">EF-hand domain-containing protein</fullName>
    </recommendedName>
</protein>
<dbReference type="InterPro" id="IPR018247">
    <property type="entry name" value="EF_Hand_1_Ca_BS"/>
</dbReference>